<accession>A0AA96K9C1</accession>
<reference evidence="1" key="1">
    <citation type="submission" date="2023-05" db="EMBL/GenBank/DDBJ databases">
        <title>Characterization of the gut DNA virome in wild and captive Rhinopithecus roxellana revealed novel viruses and differences in virus diversity.</title>
        <authorList>
            <person name="Mao S."/>
            <person name="Wang X."/>
            <person name="Zhang M."/>
            <person name="Zhang J."/>
            <person name="Qi J."/>
            <person name="Shen Y."/>
            <person name="Li M."/>
        </authorList>
    </citation>
    <scope>NUCLEOTIDE SEQUENCE</scope>
    <source>
        <strain evidence="1">C1_S7</strain>
    </source>
</reference>
<organism evidence="1">
    <name type="scientific">Rhinopithecus-associated smacovirus 4</name>
    <dbReference type="NCBI Taxonomy" id="3074158"/>
    <lineage>
        <taxon>Viruses</taxon>
        <taxon>Monodnaviria</taxon>
        <taxon>Shotokuvirae</taxon>
        <taxon>Cressdnaviricota</taxon>
        <taxon>Arfiviricetes</taxon>
        <taxon>Cremevirales</taxon>
        <taxon>Smacoviridae</taxon>
    </lineage>
</organism>
<evidence type="ECO:0000313" key="1">
    <source>
        <dbReference type="EMBL" id="WNM95025.1"/>
    </source>
</evidence>
<name>A0AA96K9C1_9VIRU</name>
<proteinExistence type="predicted"/>
<dbReference type="Gene3D" id="3.40.1310.20">
    <property type="match status" value="1"/>
</dbReference>
<dbReference type="EMBL" id="OR028744">
    <property type="protein sequence ID" value="WNM95025.1"/>
    <property type="molecule type" value="Genomic_DNA"/>
</dbReference>
<protein>
    <submittedName>
        <fullName evidence="1">Replication-associated protein</fullName>
    </submittedName>
</protein>
<sequence length="270" mass="31746">MTAPTWWDCTCPNDDRHPEKELREVLDKACERYGYGKEVGSETGYKHYQIRCVFKKPMTLNECRNLIPGANWSPTHVRNFEYVEKEGDFYRSWEGALKKYLDFKPYKWQELMAEMVKEADDRRVDVIVDYKGSQGKTSCAKWLQVTKRAQYVPQMPSAQDLMAFCLAKPSKAYIIDMPRSSDATKTKELWSAIEQMKNGYIYDKRYHYKDAWIEPPAIVVITNEIPQQRFLSKDRWNVQLLVGTKPNNLYYEPVDMDKDPLAHLKAEDLQ</sequence>